<proteinExistence type="predicted"/>
<comment type="caution">
    <text evidence="1">The sequence shown here is derived from an EMBL/GenBank/DDBJ whole genome shotgun (WGS) entry which is preliminary data.</text>
</comment>
<keyword evidence="2" id="KW-1185">Reference proteome</keyword>
<accession>A0ABT4VFT6</accession>
<gene>
    <name evidence="1" type="ORF">PF021_07800</name>
</gene>
<protein>
    <submittedName>
        <fullName evidence="1">Uncharacterized protein</fullName>
    </submittedName>
</protein>
<sequence length="62" mass="7017">MIEIGEDLSFPLAYTLVSKAECMCFINGSLFSDFEIEENSIVFNEPVFKGAKIELQLIKPQE</sequence>
<evidence type="ECO:0000313" key="1">
    <source>
        <dbReference type="EMBL" id="MDA3969569.1"/>
    </source>
</evidence>
<dbReference type="EMBL" id="JAQHXR010000005">
    <property type="protein sequence ID" value="MDA3969569.1"/>
    <property type="molecule type" value="Genomic_DNA"/>
</dbReference>
<evidence type="ECO:0000313" key="2">
    <source>
        <dbReference type="Proteomes" id="UP001210261"/>
    </source>
</evidence>
<reference evidence="1 2" key="1">
    <citation type="submission" date="2023-01" db="EMBL/GenBank/DDBJ databases">
        <title>Description of Helicobacter ibis sp. nov. isolated from faecal droppings of black-faced ibis (Theristicus melanopis).</title>
        <authorList>
            <person name="Lopez-Cantillo M."/>
            <person name="Vidal-Veuthey B."/>
            <person name="Mella A."/>
            <person name="De La Haba R."/>
            <person name="Collado L."/>
        </authorList>
    </citation>
    <scope>NUCLEOTIDE SEQUENCE [LARGE SCALE GENOMIC DNA]</scope>
    <source>
        <strain evidence="1 2">A82</strain>
    </source>
</reference>
<dbReference type="RefSeq" id="WP_271021929.1">
    <property type="nucleotide sequence ID" value="NZ_JAQHXR010000005.1"/>
</dbReference>
<organism evidence="1 2">
    <name type="scientific">Helicobacter ibis</name>
    <dbReference type="NCBI Taxonomy" id="2962633"/>
    <lineage>
        <taxon>Bacteria</taxon>
        <taxon>Pseudomonadati</taxon>
        <taxon>Campylobacterota</taxon>
        <taxon>Epsilonproteobacteria</taxon>
        <taxon>Campylobacterales</taxon>
        <taxon>Helicobacteraceae</taxon>
        <taxon>Helicobacter</taxon>
    </lineage>
</organism>
<dbReference type="Proteomes" id="UP001210261">
    <property type="component" value="Unassembled WGS sequence"/>
</dbReference>
<name>A0ABT4VFT6_9HELI</name>